<feature type="non-terminal residue" evidence="2">
    <location>
        <position position="1"/>
    </location>
</feature>
<evidence type="ECO:0000313" key="2">
    <source>
        <dbReference type="EMBL" id="GFN79016.1"/>
    </source>
</evidence>
<feature type="region of interest" description="Disordered" evidence="1">
    <location>
        <begin position="541"/>
        <end position="594"/>
    </location>
</feature>
<dbReference type="AlphaFoldDB" id="A0AAV3Y965"/>
<dbReference type="Proteomes" id="UP000735302">
    <property type="component" value="Unassembled WGS sequence"/>
</dbReference>
<evidence type="ECO:0000256" key="1">
    <source>
        <dbReference type="SAM" id="MobiDB-lite"/>
    </source>
</evidence>
<keyword evidence="3" id="KW-1185">Reference proteome</keyword>
<sequence>CYYGKRCYQVGSEAVRHKVVNCHHLICTNQNGIIKFVHTKWGCNYRNRCYKVGSEVVTYGVKHCNFLKCTDQNGTIKFKHSRSGCQLPHTKRCIDCNSTYQTSCVNYSCLRDKRTAKAKLNTIHTGCFYRKRCYQVGSKVVKHNVNNCQFVKCTNKNGTIKFRHVTWGCYNVESCYPLGSEVARHDVQRCDFLKCTDQNGTIEFRHSRWGCQLPQEKKCLDHNSTYKTSCENYTCLWDSHTAKMKLHKTFTGCYYDKRCYQVGSEVAKHNVNNCHYLKCTNQNSVIKFRQSRSGCIYEKRCYQVGSEVVRLNPIHCQFLKCIDQNGTIKLIPSRLGCYHRNRCYAVGSLIRTIERHLCHLKKCTVEDGTRKVKHYEWECLYKGQCFKLKDRIEIESYCATMTCLNGLEERRKFRYMPNPLPAQFILLEHKCKDMNGNCVPKDSKFSVIRDGKRHDNCSCTVVEDRYSSHALKTQGFKLEVLHSSKFVYVRKDSHKHPLQRPYDGPYLVLDKSDKFFTVDIKGRPETISIDRLKAAFVTQVTTAGDTDRPPEPPSAEPQANSPPQPFLPTSSPPMDNLVTKTRSGRSIRLPSRFR</sequence>
<dbReference type="PANTHER" id="PTHR38681">
    <property type="entry name" value="RETROVIRUS-RELATED POL POLYPROTEIN FROM TRANSPOSON 412-LIKE PROTEIN-RELATED"/>
    <property type="match status" value="1"/>
</dbReference>
<accession>A0AAV3Y965</accession>
<dbReference type="PANTHER" id="PTHR38681:SF1">
    <property type="entry name" value="RETROVIRUS-RELATED POL POLYPROTEIN FROM TRANSPOSON 412-LIKE PROTEIN"/>
    <property type="match status" value="1"/>
</dbReference>
<reference evidence="2 3" key="1">
    <citation type="journal article" date="2021" name="Elife">
        <title>Chloroplast acquisition without the gene transfer in kleptoplastic sea slugs, Plakobranchus ocellatus.</title>
        <authorList>
            <person name="Maeda T."/>
            <person name="Takahashi S."/>
            <person name="Yoshida T."/>
            <person name="Shimamura S."/>
            <person name="Takaki Y."/>
            <person name="Nagai Y."/>
            <person name="Toyoda A."/>
            <person name="Suzuki Y."/>
            <person name="Arimoto A."/>
            <person name="Ishii H."/>
            <person name="Satoh N."/>
            <person name="Nishiyama T."/>
            <person name="Hasebe M."/>
            <person name="Maruyama T."/>
            <person name="Minagawa J."/>
            <person name="Obokata J."/>
            <person name="Shigenobu S."/>
        </authorList>
    </citation>
    <scope>NUCLEOTIDE SEQUENCE [LARGE SCALE GENOMIC DNA]</scope>
</reference>
<name>A0AAV3Y965_9GAST</name>
<dbReference type="EMBL" id="BLXT01000624">
    <property type="protein sequence ID" value="GFN79016.1"/>
    <property type="molecule type" value="Genomic_DNA"/>
</dbReference>
<organism evidence="2 3">
    <name type="scientific">Plakobranchus ocellatus</name>
    <dbReference type="NCBI Taxonomy" id="259542"/>
    <lineage>
        <taxon>Eukaryota</taxon>
        <taxon>Metazoa</taxon>
        <taxon>Spiralia</taxon>
        <taxon>Lophotrochozoa</taxon>
        <taxon>Mollusca</taxon>
        <taxon>Gastropoda</taxon>
        <taxon>Heterobranchia</taxon>
        <taxon>Euthyneura</taxon>
        <taxon>Panpulmonata</taxon>
        <taxon>Sacoglossa</taxon>
        <taxon>Placobranchoidea</taxon>
        <taxon>Plakobranchidae</taxon>
        <taxon>Plakobranchus</taxon>
    </lineage>
</organism>
<comment type="caution">
    <text evidence="2">The sequence shown here is derived from an EMBL/GenBank/DDBJ whole genome shotgun (WGS) entry which is preliminary data.</text>
</comment>
<evidence type="ECO:0000313" key="3">
    <source>
        <dbReference type="Proteomes" id="UP000735302"/>
    </source>
</evidence>
<feature type="compositionally biased region" description="Pro residues" evidence="1">
    <location>
        <begin position="551"/>
        <end position="566"/>
    </location>
</feature>
<proteinExistence type="predicted"/>
<gene>
    <name evidence="2" type="ORF">PoB_000552200</name>
</gene>
<protein>
    <submittedName>
        <fullName evidence="2">Pro-pol polyprotein</fullName>
    </submittedName>
</protein>